<gene>
    <name evidence="1" type="ORF">CU097_001838</name>
</gene>
<reference evidence="1 2" key="1">
    <citation type="journal article" date="2018" name="G3 (Bethesda)">
        <title>Phylogenetic and Phylogenomic Definition of Rhizopus Species.</title>
        <authorList>
            <person name="Gryganskyi A.P."/>
            <person name="Golan J."/>
            <person name="Dolatabadi S."/>
            <person name="Mondo S."/>
            <person name="Robb S."/>
            <person name="Idnurm A."/>
            <person name="Muszewska A."/>
            <person name="Steczkiewicz K."/>
            <person name="Masonjones S."/>
            <person name="Liao H.L."/>
            <person name="Gajdeczka M.T."/>
            <person name="Anike F."/>
            <person name="Vuek A."/>
            <person name="Anishchenko I.M."/>
            <person name="Voigt K."/>
            <person name="de Hoog G.S."/>
            <person name="Smith M.E."/>
            <person name="Heitman J."/>
            <person name="Vilgalys R."/>
            <person name="Stajich J.E."/>
        </authorList>
    </citation>
    <scope>NUCLEOTIDE SEQUENCE [LARGE SCALE GENOMIC DNA]</scope>
    <source>
        <strain evidence="1 2">CBS 357.93</strain>
    </source>
</reference>
<protein>
    <submittedName>
        <fullName evidence="1">Uncharacterized protein</fullName>
    </submittedName>
</protein>
<name>A0A367JFF6_RHIAZ</name>
<keyword evidence="2" id="KW-1185">Reference proteome</keyword>
<evidence type="ECO:0000313" key="1">
    <source>
        <dbReference type="EMBL" id="RCH88702.1"/>
    </source>
</evidence>
<proteinExistence type="predicted"/>
<dbReference type="AlphaFoldDB" id="A0A367JFF6"/>
<organism evidence="1 2">
    <name type="scientific">Rhizopus azygosporus</name>
    <name type="common">Rhizopus microsporus var. azygosporus</name>
    <dbReference type="NCBI Taxonomy" id="86630"/>
    <lineage>
        <taxon>Eukaryota</taxon>
        <taxon>Fungi</taxon>
        <taxon>Fungi incertae sedis</taxon>
        <taxon>Mucoromycota</taxon>
        <taxon>Mucoromycotina</taxon>
        <taxon>Mucoromycetes</taxon>
        <taxon>Mucorales</taxon>
        <taxon>Mucorineae</taxon>
        <taxon>Rhizopodaceae</taxon>
        <taxon>Rhizopus</taxon>
    </lineage>
</organism>
<sequence length="72" mass="8117">MDYRAQLDEIPSDSNDSHLQLVDNINFTDLLTTIRAFQESSRTLDIKETQRLQDHMSGINQVLEATGSAPPN</sequence>
<accession>A0A367JFF6</accession>
<comment type="caution">
    <text evidence="1">The sequence shown here is derived from an EMBL/GenBank/DDBJ whole genome shotgun (WGS) entry which is preliminary data.</text>
</comment>
<dbReference type="EMBL" id="PJQL01001421">
    <property type="protein sequence ID" value="RCH88702.1"/>
    <property type="molecule type" value="Genomic_DNA"/>
</dbReference>
<dbReference type="Proteomes" id="UP000252139">
    <property type="component" value="Unassembled WGS sequence"/>
</dbReference>
<feature type="non-terminal residue" evidence="1">
    <location>
        <position position="72"/>
    </location>
</feature>
<evidence type="ECO:0000313" key="2">
    <source>
        <dbReference type="Proteomes" id="UP000252139"/>
    </source>
</evidence>